<reference evidence="2" key="1">
    <citation type="submission" date="2023-08" db="EMBL/GenBank/DDBJ databases">
        <authorList>
            <person name="Chen Y."/>
            <person name="Shah S."/>
            <person name="Dougan E. K."/>
            <person name="Thang M."/>
            <person name="Chan C."/>
        </authorList>
    </citation>
    <scope>NUCLEOTIDE SEQUENCE</scope>
</reference>
<comment type="caution">
    <text evidence="2">The sequence shown here is derived from an EMBL/GenBank/DDBJ whole genome shotgun (WGS) entry which is preliminary data.</text>
</comment>
<organism evidence="2 3">
    <name type="scientific">Effrenium voratum</name>
    <dbReference type="NCBI Taxonomy" id="2562239"/>
    <lineage>
        <taxon>Eukaryota</taxon>
        <taxon>Sar</taxon>
        <taxon>Alveolata</taxon>
        <taxon>Dinophyceae</taxon>
        <taxon>Suessiales</taxon>
        <taxon>Symbiodiniaceae</taxon>
        <taxon>Effrenium</taxon>
    </lineage>
</organism>
<proteinExistence type="predicted"/>
<keyword evidence="3" id="KW-1185">Reference proteome</keyword>
<keyword evidence="1" id="KW-0175">Coiled coil</keyword>
<sequence>MRKRHQACLARLQQKMLEEADQESEEKSALNKEIEELNQRLLTRESATDILDKMAKEQEQKMEEFRSEVTTTMARQFADIQESSQKQIEGLKNVIETKAKEEATLMVQQHLENREARCGVLEAEIHATESASRAAQEEAADLKVRVAAAQQRADTLQELQVDIAKQRSDLDVERRELKQQERRSRARAWRNWSGKWTASVWRQRCGMRRSNDCRPPAPQTWDQLKLNVRNGDSKRPIFRQCWND</sequence>
<feature type="coiled-coil region" evidence="1">
    <location>
        <begin position="132"/>
        <end position="183"/>
    </location>
</feature>
<dbReference type="EMBL" id="CAUJNA010003453">
    <property type="protein sequence ID" value="CAJ1402493.1"/>
    <property type="molecule type" value="Genomic_DNA"/>
</dbReference>
<evidence type="ECO:0000313" key="3">
    <source>
        <dbReference type="Proteomes" id="UP001178507"/>
    </source>
</evidence>
<evidence type="ECO:0000313" key="2">
    <source>
        <dbReference type="EMBL" id="CAJ1402493.1"/>
    </source>
</evidence>
<gene>
    <name evidence="2" type="ORF">EVOR1521_LOCUS25370</name>
</gene>
<dbReference type="AlphaFoldDB" id="A0AA36JCH6"/>
<name>A0AA36JCH6_9DINO</name>
<dbReference type="Proteomes" id="UP001178507">
    <property type="component" value="Unassembled WGS sequence"/>
</dbReference>
<feature type="coiled-coil region" evidence="1">
    <location>
        <begin position="13"/>
        <end position="75"/>
    </location>
</feature>
<accession>A0AA36JCH6</accession>
<evidence type="ECO:0000256" key="1">
    <source>
        <dbReference type="SAM" id="Coils"/>
    </source>
</evidence>
<protein>
    <submittedName>
        <fullName evidence="2">Uncharacterized protein</fullName>
    </submittedName>
</protein>